<dbReference type="KEGG" id="beu:BE0216_03890"/>
<evidence type="ECO:0000313" key="3">
    <source>
        <dbReference type="Proteomes" id="UP000216057"/>
    </source>
</evidence>
<organism evidence="1 3">
    <name type="scientific">Bifidobacterium eulemuris</name>
    <dbReference type="NCBI Taxonomy" id="1765219"/>
    <lineage>
        <taxon>Bacteria</taxon>
        <taxon>Bacillati</taxon>
        <taxon>Actinomycetota</taxon>
        <taxon>Actinomycetes</taxon>
        <taxon>Bifidobacteriales</taxon>
        <taxon>Bifidobacteriaceae</taxon>
        <taxon>Bifidobacterium</taxon>
    </lineage>
</organism>
<keyword evidence="4" id="KW-1185">Reference proteome</keyword>
<name>A0A261G9Y8_9BIFI</name>
<dbReference type="EMBL" id="CP062938">
    <property type="protein sequence ID" value="QOL31697.1"/>
    <property type="molecule type" value="Genomic_DNA"/>
</dbReference>
<dbReference type="EMBL" id="MWWZ01000006">
    <property type="protein sequence ID" value="OZG68247.1"/>
    <property type="molecule type" value="Genomic_DNA"/>
</dbReference>
<dbReference type="OrthoDB" id="3240177at2"/>
<gene>
    <name evidence="2" type="ORF">BE0216_03890</name>
    <name evidence="1" type="ORF">BEUL_1260</name>
</gene>
<dbReference type="Proteomes" id="UP000593943">
    <property type="component" value="Chromosome"/>
</dbReference>
<proteinExistence type="predicted"/>
<reference evidence="2 4" key="2">
    <citation type="submission" date="2020-10" db="EMBL/GenBank/DDBJ databases">
        <title>Genome sequencing of Bifidobacterium eulemuris_DSMZ_100216.</title>
        <authorList>
            <person name="Kim J."/>
        </authorList>
    </citation>
    <scope>NUCLEOTIDE SEQUENCE [LARGE SCALE GENOMIC DNA]</scope>
    <source>
        <strain evidence="2 4">DSM 100216</strain>
    </source>
</reference>
<evidence type="ECO:0000313" key="2">
    <source>
        <dbReference type="EMBL" id="QOL31697.1"/>
    </source>
</evidence>
<dbReference type="Proteomes" id="UP000216057">
    <property type="component" value="Unassembled WGS sequence"/>
</dbReference>
<protein>
    <submittedName>
        <fullName evidence="1">Uncharacterized protein</fullName>
    </submittedName>
</protein>
<evidence type="ECO:0000313" key="1">
    <source>
        <dbReference type="EMBL" id="OZG68247.1"/>
    </source>
</evidence>
<dbReference type="AlphaFoldDB" id="A0A261G9Y8"/>
<reference evidence="1 3" key="1">
    <citation type="journal article" date="2017" name="BMC Genomics">
        <title>Comparative genomic and phylogenomic analyses of the Bifidobacteriaceae family.</title>
        <authorList>
            <person name="Lugli G.A."/>
            <person name="Milani C."/>
            <person name="Turroni F."/>
            <person name="Duranti S."/>
            <person name="Mancabelli L."/>
            <person name="Mangifesta M."/>
            <person name="Ferrario C."/>
            <person name="Modesto M."/>
            <person name="Mattarelli P."/>
            <person name="Jiri K."/>
            <person name="van Sinderen D."/>
            <person name="Ventura M."/>
        </authorList>
    </citation>
    <scope>NUCLEOTIDE SEQUENCE [LARGE SCALE GENOMIC DNA]</scope>
    <source>
        <strain evidence="1 3">DSM 100216</strain>
    </source>
</reference>
<dbReference type="RefSeq" id="WP_094636838.1">
    <property type="nucleotide sequence ID" value="NZ_CP062938.1"/>
</dbReference>
<evidence type="ECO:0000313" key="4">
    <source>
        <dbReference type="Proteomes" id="UP000593943"/>
    </source>
</evidence>
<accession>A0A261G9Y8</accession>
<sequence length="104" mass="12000">MLSFVEIANECGVSVDDVRSAWNMAERFDLIERVPRLGPYEDGGDDIKFRRVWFVNSDDGVKYGIGEQRFSYRYGGMFDTKTEAVMDDLSNGWRAGRGNWRSRC</sequence>